<dbReference type="GO" id="GO:0008721">
    <property type="term" value="F:D-serine ammonia-lyase activity"/>
    <property type="evidence" value="ECO:0007669"/>
    <property type="project" value="TreeGrafter"/>
</dbReference>
<dbReference type="PANTHER" id="PTHR28004">
    <property type="entry name" value="ZGC:162816-RELATED"/>
    <property type="match status" value="1"/>
</dbReference>
<dbReference type="Proteomes" id="UP000681720">
    <property type="component" value="Unassembled WGS sequence"/>
</dbReference>
<name>A0A815FGR2_9BILA</name>
<dbReference type="Proteomes" id="UP000663834">
    <property type="component" value="Unassembled WGS sequence"/>
</dbReference>
<gene>
    <name evidence="4" type="ORF">GIL414_LOCUS36939</name>
    <name evidence="3" type="ORF">KQP761_LOCUS6013</name>
</gene>
<dbReference type="EMBL" id="CAJOBJ010093457">
    <property type="protein sequence ID" value="CAF4553530.1"/>
    <property type="molecule type" value="Genomic_DNA"/>
</dbReference>
<dbReference type="OrthoDB" id="20198at2759"/>
<dbReference type="EMBL" id="CAJNOW010001711">
    <property type="protein sequence ID" value="CAF1326441.1"/>
    <property type="molecule type" value="Genomic_DNA"/>
</dbReference>
<comment type="caution">
    <text evidence="3">The sequence shown here is derived from an EMBL/GenBank/DDBJ whole genome shotgun (WGS) entry which is preliminary data.</text>
</comment>
<proteinExistence type="predicted"/>
<evidence type="ECO:0000259" key="2">
    <source>
        <dbReference type="Pfam" id="PF01168"/>
    </source>
</evidence>
<dbReference type="InterPro" id="IPR001608">
    <property type="entry name" value="Ala_racemase_N"/>
</dbReference>
<reference evidence="3" key="1">
    <citation type="submission" date="2021-02" db="EMBL/GenBank/DDBJ databases">
        <authorList>
            <person name="Nowell W R."/>
        </authorList>
    </citation>
    <scope>NUCLEOTIDE SEQUENCE</scope>
</reference>
<evidence type="ECO:0000313" key="3">
    <source>
        <dbReference type="EMBL" id="CAF1326441.1"/>
    </source>
</evidence>
<feature type="chain" id="PRO_5035686536" description="Alanine racemase N-terminal domain-containing protein" evidence="1">
    <location>
        <begin position="20"/>
        <end position="451"/>
    </location>
</feature>
<evidence type="ECO:0000256" key="1">
    <source>
        <dbReference type="SAM" id="SignalP"/>
    </source>
</evidence>
<feature type="signal peptide" evidence="1">
    <location>
        <begin position="1"/>
        <end position="19"/>
    </location>
</feature>
<dbReference type="AlphaFoldDB" id="A0A815FGR2"/>
<dbReference type="InterPro" id="IPR051466">
    <property type="entry name" value="D-amino_acid_metab_enzyme"/>
</dbReference>
<dbReference type="PANTHER" id="PTHR28004:SF2">
    <property type="entry name" value="D-SERINE DEHYDRATASE"/>
    <property type="match status" value="1"/>
</dbReference>
<dbReference type="InterPro" id="IPR029066">
    <property type="entry name" value="PLP-binding_barrel"/>
</dbReference>
<evidence type="ECO:0000313" key="4">
    <source>
        <dbReference type="EMBL" id="CAF4553530.1"/>
    </source>
</evidence>
<dbReference type="GO" id="GO:0036088">
    <property type="term" value="P:D-serine catabolic process"/>
    <property type="evidence" value="ECO:0007669"/>
    <property type="project" value="TreeGrafter"/>
</dbReference>
<dbReference type="Gene3D" id="3.20.20.10">
    <property type="entry name" value="Alanine racemase"/>
    <property type="match status" value="1"/>
</dbReference>
<dbReference type="SUPFAM" id="SSF51419">
    <property type="entry name" value="PLP-binding barrel"/>
    <property type="match status" value="1"/>
</dbReference>
<feature type="domain" description="Alanine racemase N-terminal" evidence="2">
    <location>
        <begin position="56"/>
        <end position="245"/>
    </location>
</feature>
<keyword evidence="1" id="KW-0732">Signal</keyword>
<accession>A0A815FGR2</accession>
<dbReference type="Pfam" id="PF01168">
    <property type="entry name" value="Ala_racemase_N"/>
    <property type="match status" value="1"/>
</dbReference>
<protein>
    <recommendedName>
        <fullName evidence="2">Alanine racemase N-terminal domain-containing protein</fullName>
    </recommendedName>
</protein>
<organism evidence="3 5">
    <name type="scientific">Rotaria magnacalcarata</name>
    <dbReference type="NCBI Taxonomy" id="392030"/>
    <lineage>
        <taxon>Eukaryota</taxon>
        <taxon>Metazoa</taxon>
        <taxon>Spiralia</taxon>
        <taxon>Gnathifera</taxon>
        <taxon>Rotifera</taxon>
        <taxon>Eurotatoria</taxon>
        <taxon>Bdelloidea</taxon>
        <taxon>Philodinida</taxon>
        <taxon>Philodinidae</taxon>
        <taxon>Rotaria</taxon>
    </lineage>
</organism>
<sequence length="451" mass="51108">MFFFVTIGLFVNYISLKLAFSRSHSNSPTIDSKVFEEFSRILLSKDDTHSLPAVLVDLNSFDRNIALLRYQMSSHPETTIRIASKSLRVPYLLQRILSSGLPFKGLMCYAVGEAQFLSSLGFDDLLIAYPSQQLSEYRILRDLHDHQNKTVSIVVDHPKSINELNDYMKGISRPFPVILEFDVSFRALGGRIHIGARRSPIRTIAQLIEMIEFIQQLPYLHLEGLMVYESHIAGIGDTNPNHFWLNPLIRYVKRMSMSQIQQLRREMKQLCSKYGLNLLNGGGTGSLMAALEETTVLTEITIGSGFFQPHLFDHYQQNLAMIDHFHSAFVPSCYFALPVVRISDEGEWVTCAGGGYVASGRPGWDKVPLPVFPVGLSLNDSEGAGEVQTPLRIDPNLKNETMNFFEQNRVAYFRHAKAGELAERFNFFFIVDGGHIIEIVKTYRGYGQCFF</sequence>
<evidence type="ECO:0000313" key="5">
    <source>
        <dbReference type="Proteomes" id="UP000663834"/>
    </source>
</evidence>